<name>A0A3S5AZG0_SERFO</name>
<proteinExistence type="predicted"/>
<dbReference type="Proteomes" id="UP000270487">
    <property type="component" value="Chromosome"/>
</dbReference>
<organism evidence="1 2">
    <name type="scientific">Serratia fonticola</name>
    <dbReference type="NCBI Taxonomy" id="47917"/>
    <lineage>
        <taxon>Bacteria</taxon>
        <taxon>Pseudomonadati</taxon>
        <taxon>Pseudomonadota</taxon>
        <taxon>Gammaproteobacteria</taxon>
        <taxon>Enterobacterales</taxon>
        <taxon>Yersiniaceae</taxon>
        <taxon>Serratia</taxon>
    </lineage>
</organism>
<evidence type="ECO:0000313" key="2">
    <source>
        <dbReference type="Proteomes" id="UP000270487"/>
    </source>
</evidence>
<dbReference type="EMBL" id="LR134492">
    <property type="protein sequence ID" value="VEI69408.1"/>
    <property type="molecule type" value="Genomic_DNA"/>
</dbReference>
<gene>
    <name evidence="1" type="ORF">NCTC13193_02652</name>
</gene>
<accession>A0A3S5AZG0</accession>
<dbReference type="InterPro" id="IPR022597">
    <property type="entry name" value="GhoS"/>
</dbReference>
<dbReference type="RefSeq" id="WP_141132068.1">
    <property type="nucleotide sequence ID" value="NZ_CAMKUD010000009.1"/>
</dbReference>
<dbReference type="GO" id="GO:0004521">
    <property type="term" value="F:RNA endonuclease activity"/>
    <property type="evidence" value="ECO:0007669"/>
    <property type="project" value="InterPro"/>
</dbReference>
<dbReference type="Pfam" id="PF11080">
    <property type="entry name" value="GhoS"/>
    <property type="match status" value="1"/>
</dbReference>
<protein>
    <recommendedName>
        <fullName evidence="3">DUF2622 domain-containing protein</fullName>
    </recommendedName>
</protein>
<reference evidence="1 2" key="1">
    <citation type="submission" date="2018-12" db="EMBL/GenBank/DDBJ databases">
        <authorList>
            <consortium name="Pathogen Informatics"/>
        </authorList>
    </citation>
    <scope>NUCLEOTIDE SEQUENCE [LARGE SCALE GENOMIC DNA]</scope>
    <source>
        <strain evidence="1 2">NCTC13193</strain>
    </source>
</reference>
<dbReference type="Gene3D" id="3.30.70.2360">
    <property type="match status" value="1"/>
</dbReference>
<dbReference type="InterPro" id="IPR038241">
    <property type="entry name" value="GhoS_sf"/>
</dbReference>
<dbReference type="AlphaFoldDB" id="A0A3S5AZG0"/>
<sequence length="94" mass="10316">MANYFARVEVFDCSREEYEKLHDAMEAIGFNKTITGDSGSAKALPDGTYVGSSSDDVTTVKDLIKKTAKPFSSKGPAIFVCRYDDWAAFLYPAS</sequence>
<evidence type="ECO:0000313" key="1">
    <source>
        <dbReference type="EMBL" id="VEI69408.1"/>
    </source>
</evidence>
<evidence type="ECO:0008006" key="3">
    <source>
        <dbReference type="Google" id="ProtNLM"/>
    </source>
</evidence>